<dbReference type="SMART" id="SM00822">
    <property type="entry name" value="PKS_KR"/>
    <property type="match status" value="1"/>
</dbReference>
<dbReference type="PRINTS" id="PR00080">
    <property type="entry name" value="SDRFAMILY"/>
</dbReference>
<evidence type="ECO:0000313" key="5">
    <source>
        <dbReference type="EMBL" id="WIM88343.1"/>
    </source>
</evidence>
<dbReference type="InterPro" id="IPR036291">
    <property type="entry name" value="NAD(P)-bd_dom_sf"/>
</dbReference>
<organism evidence="5 6">
    <name type="scientific">Candidatus Mycobacterium wuenschmannii</name>
    <dbReference type="NCBI Taxonomy" id="3027808"/>
    <lineage>
        <taxon>Bacteria</taxon>
        <taxon>Bacillati</taxon>
        <taxon>Actinomycetota</taxon>
        <taxon>Actinomycetes</taxon>
        <taxon>Mycobacteriales</taxon>
        <taxon>Mycobacteriaceae</taxon>
        <taxon>Mycobacterium</taxon>
    </lineage>
</organism>
<evidence type="ECO:0000256" key="1">
    <source>
        <dbReference type="ARBA" id="ARBA00006484"/>
    </source>
</evidence>
<dbReference type="SUPFAM" id="SSF51735">
    <property type="entry name" value="NAD(P)-binding Rossmann-fold domains"/>
    <property type="match status" value="1"/>
</dbReference>
<sequence length="274" mass="27936">MSRSLRDKVVVITGAAHGIGAHVARDLVGAGARVALLDRDVPGAQRLAAELGSAAAAFDADVTSADSVHAALAAAAEHFGSVDIVLANAGVAGPGSSVAAVDPDEWRKVIDVNLIGAFHTLHAALPHLKASRGYAMVVASIASVIPGPLVSAYVSSKAGVESLVRAARIEAAGDGVGLGIAYFGLIDTGLANEIVDRSGLGHILPGPFGAMAPVEVAAGAITKGLAGRARRVYAPWWVAPMLDLRPLLFLVDRLLAVLPSVRRAVRADQVKGVR</sequence>
<dbReference type="Gene3D" id="3.40.50.720">
    <property type="entry name" value="NAD(P)-binding Rossmann-like Domain"/>
    <property type="match status" value="1"/>
</dbReference>
<dbReference type="PANTHER" id="PTHR44196">
    <property type="entry name" value="DEHYDROGENASE/REDUCTASE SDR FAMILY MEMBER 7B"/>
    <property type="match status" value="1"/>
</dbReference>
<name>A0ABY8W1Q6_9MYCO</name>
<gene>
    <name evidence="5" type="ORF">PT015_02190</name>
</gene>
<proteinExistence type="inferred from homology"/>
<dbReference type="InterPro" id="IPR002347">
    <property type="entry name" value="SDR_fam"/>
</dbReference>
<accession>A0ABY8W1Q6</accession>
<keyword evidence="2" id="KW-0560">Oxidoreductase</keyword>
<dbReference type="EMBL" id="CP126981">
    <property type="protein sequence ID" value="WIM88343.1"/>
    <property type="molecule type" value="Genomic_DNA"/>
</dbReference>
<evidence type="ECO:0000313" key="6">
    <source>
        <dbReference type="Proteomes" id="UP001236585"/>
    </source>
</evidence>
<feature type="domain" description="Ketoreductase" evidence="4">
    <location>
        <begin position="8"/>
        <end position="189"/>
    </location>
</feature>
<evidence type="ECO:0000256" key="2">
    <source>
        <dbReference type="ARBA" id="ARBA00023002"/>
    </source>
</evidence>
<dbReference type="Pfam" id="PF00106">
    <property type="entry name" value="adh_short"/>
    <property type="match status" value="1"/>
</dbReference>
<dbReference type="RefSeq" id="WP_285188503.1">
    <property type="nucleotide sequence ID" value="NZ_CP126981.1"/>
</dbReference>
<comment type="similarity">
    <text evidence="1 3">Belongs to the short-chain dehydrogenases/reductases (SDR) family.</text>
</comment>
<dbReference type="CDD" id="cd05233">
    <property type="entry name" value="SDR_c"/>
    <property type="match status" value="1"/>
</dbReference>
<dbReference type="InterPro" id="IPR020904">
    <property type="entry name" value="Sc_DH/Rdtase_CS"/>
</dbReference>
<dbReference type="PANTHER" id="PTHR44196:SF1">
    <property type="entry name" value="DEHYDROGENASE_REDUCTASE SDR FAMILY MEMBER 7B"/>
    <property type="match status" value="1"/>
</dbReference>
<dbReference type="Proteomes" id="UP001236585">
    <property type="component" value="Chromosome"/>
</dbReference>
<evidence type="ECO:0000256" key="3">
    <source>
        <dbReference type="RuleBase" id="RU000363"/>
    </source>
</evidence>
<reference evidence="5 6" key="1">
    <citation type="journal article" date="2023" name="Microbiol. Resour. Announc.">
        <title>Complete Genome Sequence of Mycobacterium wuenschmanii, a novel Nontuberculous Mycobacterium Isolated from a captive population of Amazon Milk Frogs.</title>
        <authorList>
            <person name="Hicks J."/>
            <person name="Zeineldin M."/>
            <person name="Ward H."/>
            <person name="Wuenschmann A."/>
            <person name="Camp P."/>
            <person name="Farrell D."/>
            <person name="Lehman K."/>
            <person name="Thacker T."/>
            <person name="Cuthbert E."/>
        </authorList>
    </citation>
    <scope>NUCLEOTIDE SEQUENCE [LARGE SCALE GENOMIC DNA]</scope>
    <source>
        <strain evidence="5 6">Wuenschmanii</strain>
    </source>
</reference>
<dbReference type="PRINTS" id="PR00081">
    <property type="entry name" value="GDHRDH"/>
</dbReference>
<protein>
    <submittedName>
        <fullName evidence="5">SDR family NAD(P)-dependent oxidoreductase</fullName>
    </submittedName>
</protein>
<dbReference type="PROSITE" id="PS00061">
    <property type="entry name" value="ADH_SHORT"/>
    <property type="match status" value="1"/>
</dbReference>
<evidence type="ECO:0000259" key="4">
    <source>
        <dbReference type="SMART" id="SM00822"/>
    </source>
</evidence>
<dbReference type="InterPro" id="IPR057326">
    <property type="entry name" value="KR_dom"/>
</dbReference>
<keyword evidence="6" id="KW-1185">Reference proteome</keyword>